<reference evidence="1 2" key="1">
    <citation type="submission" date="2017-09" db="EMBL/GenBank/DDBJ databases">
        <title>Large-scale bioinformatics analysis of Bacillus genomes uncovers conserved roles of natural products in bacterial physiology.</title>
        <authorList>
            <consortium name="Agbiome Team Llc"/>
            <person name="Bleich R.M."/>
            <person name="Grubbs K.J."/>
            <person name="Santa Maria K.C."/>
            <person name="Allen S.E."/>
            <person name="Farag S."/>
            <person name="Shank E.A."/>
            <person name="Bowers A."/>
        </authorList>
    </citation>
    <scope>NUCLEOTIDE SEQUENCE [LARGE SCALE GENOMIC DNA]</scope>
    <source>
        <strain evidence="1 2">AFS076905</strain>
    </source>
</reference>
<organism evidence="1 2">
    <name type="scientific">Bacillus cereus</name>
    <dbReference type="NCBI Taxonomy" id="1396"/>
    <lineage>
        <taxon>Bacteria</taxon>
        <taxon>Bacillati</taxon>
        <taxon>Bacillota</taxon>
        <taxon>Bacilli</taxon>
        <taxon>Bacillales</taxon>
        <taxon>Bacillaceae</taxon>
        <taxon>Bacillus</taxon>
        <taxon>Bacillus cereus group</taxon>
    </lineage>
</organism>
<accession>A0A2A8RG36</accession>
<protein>
    <submittedName>
        <fullName evidence="1">Uncharacterized protein</fullName>
    </submittedName>
</protein>
<evidence type="ECO:0000313" key="1">
    <source>
        <dbReference type="EMBL" id="PFN21093.1"/>
    </source>
</evidence>
<dbReference type="AlphaFoldDB" id="A0A2A8RG36"/>
<dbReference type="Proteomes" id="UP000225182">
    <property type="component" value="Unassembled WGS sequence"/>
</dbReference>
<name>A0A2A8RG36_BACCE</name>
<dbReference type="EMBL" id="NUYN01000034">
    <property type="protein sequence ID" value="PFN21093.1"/>
    <property type="molecule type" value="Genomic_DNA"/>
</dbReference>
<proteinExistence type="predicted"/>
<comment type="caution">
    <text evidence="1">The sequence shown here is derived from an EMBL/GenBank/DDBJ whole genome shotgun (WGS) entry which is preliminary data.</text>
</comment>
<gene>
    <name evidence="1" type="ORF">COJ50_20615</name>
</gene>
<evidence type="ECO:0000313" key="2">
    <source>
        <dbReference type="Proteomes" id="UP000225182"/>
    </source>
</evidence>
<sequence length="96" mass="11157">MLKVMLFIIISPYLFNVVATAFASISADSTMPIVFKNLFNFILFIMRIRSFSNCCCPAYVLIIGNMVTCNYRISLRKTYTFVRKKDIHVRMSFTAY</sequence>